<protein>
    <submittedName>
        <fullName evidence="2 4">Uncharacterized protein</fullName>
    </submittedName>
</protein>
<feature type="region of interest" description="Disordered" evidence="1">
    <location>
        <begin position="38"/>
        <end position="61"/>
    </location>
</feature>
<dbReference type="EMBL" id="UYSL01028638">
    <property type="protein sequence ID" value="VDL87628.1"/>
    <property type="molecule type" value="Genomic_DNA"/>
</dbReference>
<sequence>MVNSRPLTYTGSTIDDSVVLRPIDFIIPHADVRFLYNKDDEENDETPPMEILDPKLSSRTT</sequence>
<name>A0A0N4YZI0_NIPBR</name>
<proteinExistence type="predicted"/>
<evidence type="ECO:0000313" key="3">
    <source>
        <dbReference type="Proteomes" id="UP000271162"/>
    </source>
</evidence>
<evidence type="ECO:0000313" key="2">
    <source>
        <dbReference type="EMBL" id="VDL87628.1"/>
    </source>
</evidence>
<dbReference type="AlphaFoldDB" id="A0A0N4YZI0"/>
<dbReference type="WBParaSite" id="NBR_0002265201-mRNA-1">
    <property type="protein sequence ID" value="NBR_0002265201-mRNA-1"/>
    <property type="gene ID" value="NBR_0002265201"/>
</dbReference>
<organism evidence="4">
    <name type="scientific">Nippostrongylus brasiliensis</name>
    <name type="common">Rat hookworm</name>
    <dbReference type="NCBI Taxonomy" id="27835"/>
    <lineage>
        <taxon>Eukaryota</taxon>
        <taxon>Metazoa</taxon>
        <taxon>Ecdysozoa</taxon>
        <taxon>Nematoda</taxon>
        <taxon>Chromadorea</taxon>
        <taxon>Rhabditida</taxon>
        <taxon>Rhabditina</taxon>
        <taxon>Rhabditomorpha</taxon>
        <taxon>Strongyloidea</taxon>
        <taxon>Heligmosomidae</taxon>
        <taxon>Nippostrongylus</taxon>
    </lineage>
</organism>
<evidence type="ECO:0000256" key="1">
    <source>
        <dbReference type="SAM" id="MobiDB-lite"/>
    </source>
</evidence>
<reference evidence="2 3" key="2">
    <citation type="submission" date="2018-11" db="EMBL/GenBank/DDBJ databases">
        <authorList>
            <consortium name="Pathogen Informatics"/>
        </authorList>
    </citation>
    <scope>NUCLEOTIDE SEQUENCE [LARGE SCALE GENOMIC DNA]</scope>
</reference>
<reference evidence="4" key="1">
    <citation type="submission" date="2017-02" db="UniProtKB">
        <authorList>
            <consortium name="WormBaseParasite"/>
        </authorList>
    </citation>
    <scope>IDENTIFICATION</scope>
</reference>
<gene>
    <name evidence="2" type="ORF">NBR_LOCUS22653</name>
</gene>
<accession>A0A0N4YZI0</accession>
<keyword evidence="3" id="KW-1185">Reference proteome</keyword>
<dbReference type="Proteomes" id="UP000271162">
    <property type="component" value="Unassembled WGS sequence"/>
</dbReference>
<evidence type="ECO:0000313" key="4">
    <source>
        <dbReference type="WBParaSite" id="NBR_0002265201-mRNA-1"/>
    </source>
</evidence>